<keyword evidence="2 5" id="KW-0812">Transmembrane</keyword>
<gene>
    <name evidence="7" type="primary">Contig5625.g6023</name>
    <name evidence="7" type="ORF">STYLEM_4585</name>
</gene>
<evidence type="ECO:0000256" key="3">
    <source>
        <dbReference type="ARBA" id="ARBA00022989"/>
    </source>
</evidence>
<accession>A0A078A0C2</accession>
<protein>
    <submittedName>
        <fullName evidence="7">Sodium-coupled neutral amino acid transporter 1 isoform 1</fullName>
    </submittedName>
</protein>
<dbReference type="InParanoid" id="A0A078A0C2"/>
<dbReference type="FunCoup" id="A0A078A0C2">
    <property type="interactions" value="1"/>
</dbReference>
<dbReference type="PANTHER" id="PTHR22950">
    <property type="entry name" value="AMINO ACID TRANSPORTER"/>
    <property type="match status" value="1"/>
</dbReference>
<dbReference type="InterPro" id="IPR013057">
    <property type="entry name" value="AA_transpt_TM"/>
</dbReference>
<evidence type="ECO:0000259" key="6">
    <source>
        <dbReference type="Pfam" id="PF01490"/>
    </source>
</evidence>
<organism evidence="7 8">
    <name type="scientific">Stylonychia lemnae</name>
    <name type="common">Ciliate</name>
    <dbReference type="NCBI Taxonomy" id="5949"/>
    <lineage>
        <taxon>Eukaryota</taxon>
        <taxon>Sar</taxon>
        <taxon>Alveolata</taxon>
        <taxon>Ciliophora</taxon>
        <taxon>Intramacronucleata</taxon>
        <taxon>Spirotrichea</taxon>
        <taxon>Stichotrichia</taxon>
        <taxon>Sporadotrichida</taxon>
        <taxon>Oxytrichidae</taxon>
        <taxon>Stylonychinae</taxon>
        <taxon>Stylonychia</taxon>
    </lineage>
</organism>
<dbReference type="GO" id="GO:0016020">
    <property type="term" value="C:membrane"/>
    <property type="evidence" value="ECO:0007669"/>
    <property type="project" value="UniProtKB-SubCell"/>
</dbReference>
<feature type="transmembrane region" description="Helical" evidence="5">
    <location>
        <begin position="336"/>
        <end position="354"/>
    </location>
</feature>
<evidence type="ECO:0000313" key="8">
    <source>
        <dbReference type="Proteomes" id="UP000039865"/>
    </source>
</evidence>
<keyword evidence="4 5" id="KW-0472">Membrane</keyword>
<reference evidence="7 8" key="1">
    <citation type="submission" date="2014-06" db="EMBL/GenBank/DDBJ databases">
        <authorList>
            <person name="Swart Estienne"/>
        </authorList>
    </citation>
    <scope>NUCLEOTIDE SEQUENCE [LARGE SCALE GENOMIC DNA]</scope>
    <source>
        <strain evidence="7 8">130c</strain>
    </source>
</reference>
<evidence type="ECO:0000256" key="2">
    <source>
        <dbReference type="ARBA" id="ARBA00022692"/>
    </source>
</evidence>
<dbReference type="OrthoDB" id="438545at2759"/>
<dbReference type="OMA" id="ANCLACT"/>
<keyword evidence="3 5" id="KW-1133">Transmembrane helix</keyword>
<proteinExistence type="predicted"/>
<dbReference type="GO" id="GO:0015179">
    <property type="term" value="F:L-amino acid transmembrane transporter activity"/>
    <property type="evidence" value="ECO:0007669"/>
    <property type="project" value="TreeGrafter"/>
</dbReference>
<feature type="transmembrane region" description="Helical" evidence="5">
    <location>
        <begin position="455"/>
        <end position="475"/>
    </location>
</feature>
<evidence type="ECO:0000256" key="1">
    <source>
        <dbReference type="ARBA" id="ARBA00004141"/>
    </source>
</evidence>
<feature type="transmembrane region" description="Helical" evidence="5">
    <location>
        <begin position="219"/>
        <end position="237"/>
    </location>
</feature>
<feature type="transmembrane region" description="Helical" evidence="5">
    <location>
        <begin position="292"/>
        <end position="316"/>
    </location>
</feature>
<feature type="transmembrane region" description="Helical" evidence="5">
    <location>
        <begin position="249"/>
        <end position="272"/>
    </location>
</feature>
<feature type="transmembrane region" description="Helical" evidence="5">
    <location>
        <begin position="487"/>
        <end position="510"/>
    </location>
</feature>
<dbReference type="Pfam" id="PF01490">
    <property type="entry name" value="Aa_trans"/>
    <property type="match status" value="1"/>
</dbReference>
<comment type="subcellular location">
    <subcellularLocation>
        <location evidence="1">Membrane</location>
        <topology evidence="1">Multi-pass membrane protein</topology>
    </subcellularLocation>
</comment>
<evidence type="ECO:0000256" key="5">
    <source>
        <dbReference type="SAM" id="Phobius"/>
    </source>
</evidence>
<feature type="domain" description="Amino acid transporter transmembrane" evidence="6">
    <location>
        <begin position="83"/>
        <end position="495"/>
    </location>
</feature>
<feature type="transmembrane region" description="Helical" evidence="5">
    <location>
        <begin position="374"/>
        <end position="396"/>
    </location>
</feature>
<name>A0A078A0C2_STYLE</name>
<evidence type="ECO:0000256" key="4">
    <source>
        <dbReference type="ARBA" id="ARBA00023136"/>
    </source>
</evidence>
<feature type="transmembrane region" description="Helical" evidence="5">
    <location>
        <begin position="114"/>
        <end position="135"/>
    </location>
</feature>
<sequence>MIVESQIQIDEISKADLKVAIQNDDETSTIDLDQSRESLLRKDLKNVMHPARSDVKRDDFVSRKATNSRRSFIQRNFTKMGSGSLRGSIFAMIASAIGSGVLTFPKVFDENGWILGIIMVIMGAVSCWWSLYMLVQRARHHNLYSYNEIAEKAGGPLLQRYLQICILVYIFANCLACTIVSKNYIWNESIIIVSEIVLILSGNIGMPQSFTGRVDGPVTFYKVLIPIVFLGLFVFPLSLRRDVSKLRYFALGSIIALTVTLLVVMFEMPFYVRQYHDTLSEEERKVVHSCPSFNFFNSAGIIFFAFTNHTSLLPVYNELDNPVKRRIMKVISRSTFMVSIFYICMAMFGYFSTLGRTPDIIIARESLPDMQTDFFMIFTKVALLLVMVVNQVTNYMPFRYNLFQMVYEHDDISKKQNVIMTGIFYAIICIISILLPNVISVLGIFGGLTSTSICYFIPCKLLFLLTFIVFCYIKLRNMGDPFTSFKNILAMAFFGVLIVFGFLSIIASFIKFYDPQSSLLQCH</sequence>
<keyword evidence="8" id="KW-1185">Reference proteome</keyword>
<evidence type="ECO:0000313" key="7">
    <source>
        <dbReference type="EMBL" id="CDW75595.1"/>
    </source>
</evidence>
<dbReference type="EMBL" id="CCKQ01004436">
    <property type="protein sequence ID" value="CDW75595.1"/>
    <property type="molecule type" value="Genomic_DNA"/>
</dbReference>
<feature type="transmembrane region" description="Helical" evidence="5">
    <location>
        <begin position="89"/>
        <end position="108"/>
    </location>
</feature>
<feature type="transmembrane region" description="Helical" evidence="5">
    <location>
        <begin position="417"/>
        <end position="435"/>
    </location>
</feature>
<dbReference type="Proteomes" id="UP000039865">
    <property type="component" value="Unassembled WGS sequence"/>
</dbReference>
<dbReference type="AlphaFoldDB" id="A0A078A0C2"/>